<evidence type="ECO:0000256" key="3">
    <source>
        <dbReference type="ARBA" id="ARBA00022722"/>
    </source>
</evidence>
<dbReference type="Gene3D" id="3.30.920.30">
    <property type="entry name" value="Hypothetical protein"/>
    <property type="match status" value="1"/>
</dbReference>
<evidence type="ECO:0000256" key="1">
    <source>
        <dbReference type="ARBA" id="ARBA00006620"/>
    </source>
</evidence>
<evidence type="ECO:0000256" key="6">
    <source>
        <dbReference type="ARBA" id="ARBA00022884"/>
    </source>
</evidence>
<dbReference type="Proteomes" id="UP000727962">
    <property type="component" value="Unassembled WGS sequence"/>
</dbReference>
<evidence type="ECO:0000313" key="8">
    <source>
        <dbReference type="EMBL" id="MBI1757438.1"/>
    </source>
</evidence>
<organism evidence="8 9">
    <name type="scientific">Fimbriimonas ginsengisoli</name>
    <dbReference type="NCBI Taxonomy" id="1005039"/>
    <lineage>
        <taxon>Bacteria</taxon>
        <taxon>Bacillati</taxon>
        <taxon>Armatimonadota</taxon>
        <taxon>Fimbriimonadia</taxon>
        <taxon>Fimbriimonadales</taxon>
        <taxon>Fimbriimonadaceae</taxon>
        <taxon>Fimbriimonas</taxon>
    </lineage>
</organism>
<comment type="similarity">
    <text evidence="1">Belongs to the HicA mRNA interferase family.</text>
</comment>
<keyword evidence="2" id="KW-1277">Toxin-antitoxin system</keyword>
<keyword evidence="7" id="KW-0346">Stress response</keyword>
<keyword evidence="3" id="KW-0540">Nuclease</keyword>
<accession>A0A931PUI6</accession>
<keyword evidence="6" id="KW-0694">RNA-binding</keyword>
<dbReference type="GO" id="GO:0016787">
    <property type="term" value="F:hydrolase activity"/>
    <property type="evidence" value="ECO:0007669"/>
    <property type="project" value="UniProtKB-KW"/>
</dbReference>
<gene>
    <name evidence="8" type="ORF">HYR64_10065</name>
</gene>
<dbReference type="Pfam" id="PF07927">
    <property type="entry name" value="HicA_toxin"/>
    <property type="match status" value="1"/>
</dbReference>
<evidence type="ECO:0000313" key="9">
    <source>
        <dbReference type="Proteomes" id="UP000727962"/>
    </source>
</evidence>
<dbReference type="GO" id="GO:0003729">
    <property type="term" value="F:mRNA binding"/>
    <property type="evidence" value="ECO:0007669"/>
    <property type="project" value="InterPro"/>
</dbReference>
<protein>
    <submittedName>
        <fullName evidence="8">Type II toxin-antitoxin system HicA family toxin</fullName>
    </submittedName>
</protein>
<evidence type="ECO:0000256" key="2">
    <source>
        <dbReference type="ARBA" id="ARBA00022649"/>
    </source>
</evidence>
<evidence type="ECO:0000256" key="5">
    <source>
        <dbReference type="ARBA" id="ARBA00022801"/>
    </source>
</evidence>
<dbReference type="GO" id="GO:0004519">
    <property type="term" value="F:endonuclease activity"/>
    <property type="evidence" value="ECO:0007669"/>
    <property type="project" value="UniProtKB-KW"/>
</dbReference>
<dbReference type="EMBL" id="JACOSL010000062">
    <property type="protein sequence ID" value="MBI1757438.1"/>
    <property type="molecule type" value="Genomic_DNA"/>
</dbReference>
<evidence type="ECO:0000256" key="7">
    <source>
        <dbReference type="ARBA" id="ARBA00023016"/>
    </source>
</evidence>
<reference evidence="8" key="1">
    <citation type="submission" date="2020-07" db="EMBL/GenBank/DDBJ databases">
        <title>Huge and variable diversity of episymbiotic CPR bacteria and DPANN archaea in groundwater ecosystems.</title>
        <authorList>
            <person name="He C.Y."/>
            <person name="Keren R."/>
            <person name="Whittaker M."/>
            <person name="Farag I.F."/>
            <person name="Doudna J."/>
            <person name="Cate J.H.D."/>
            <person name="Banfield J.F."/>
        </authorList>
    </citation>
    <scope>NUCLEOTIDE SEQUENCE</scope>
    <source>
        <strain evidence="8">NC_groundwater_17_Pr7_B-0.1um_64_12</strain>
    </source>
</reference>
<dbReference type="AlphaFoldDB" id="A0A931PUI6"/>
<dbReference type="InterPro" id="IPR012933">
    <property type="entry name" value="HicA_mRNA_interferase"/>
</dbReference>
<sequence length="64" mass="7060">MKRGDLLRHLRDKGCLLGREGGRHTIYVNPANGLSAGVPRHTEIDNRLARKICRELGVEKPAGS</sequence>
<dbReference type="SUPFAM" id="SSF54786">
    <property type="entry name" value="YcfA/nrd intein domain"/>
    <property type="match status" value="1"/>
</dbReference>
<keyword evidence="5" id="KW-0378">Hydrolase</keyword>
<evidence type="ECO:0000256" key="4">
    <source>
        <dbReference type="ARBA" id="ARBA00022759"/>
    </source>
</evidence>
<comment type="caution">
    <text evidence="8">The sequence shown here is derived from an EMBL/GenBank/DDBJ whole genome shotgun (WGS) entry which is preliminary data.</text>
</comment>
<proteinExistence type="inferred from homology"/>
<dbReference type="InterPro" id="IPR038570">
    <property type="entry name" value="HicA_sf"/>
</dbReference>
<keyword evidence="4" id="KW-0255">Endonuclease</keyword>
<name>A0A931PUI6_FIMGI</name>